<feature type="domain" description="CobQ/CobB/MinD/ParA nucleotide binding" evidence="7">
    <location>
        <begin position="10"/>
        <end position="193"/>
    </location>
</feature>
<comment type="caution">
    <text evidence="9">The sequence shown here is derived from an EMBL/GenBank/DDBJ whole genome shotgun (WGS) entry which is preliminary data.</text>
</comment>
<dbReference type="CDD" id="cd03130">
    <property type="entry name" value="GATase1_CobB"/>
    <property type="match status" value="1"/>
</dbReference>
<dbReference type="PANTHER" id="PTHR43873:SF1">
    <property type="entry name" value="COBYRINATE A,C-DIAMIDE SYNTHASE"/>
    <property type="match status" value="1"/>
</dbReference>
<sequence>MSIIRVPRLMMTACGSGTGKTMITCGILQVLKNRGVKCAPFKCGPDYIDPMFHKTVLGMDSENLDTFLCGRDKVRSILARRGRGMEIALIEGVMGYYDGLGGISCEASAYDVADATDTPAVLIVDCKGASKSVIPVIQGILNYQEDSHIKGIILNRLSPMMYGRMKEMIEKETRAEVLGYVPVLEDCELESRHLGLKMPHEVDGLEERLLRISRTLEETLEIDRMLSLAETAPEIEVQEEQASGRNRKTGRSEEVRVGLARDEAFCFMYQENLRLLQERGISLVPFSPLYDAALPADLHGLLLYGGYPELYARALSRNTGMRESIRRAVTGGMPCMAECGGFMYLMEEMEDAEGKRYPMAGVLEGKCYPTPRLKRFGYITLTGGQAFGKDVGDIPAHEFHYYDADRCGEGYTARKPLSERSWKCMVSTDTMLAGYPHIHYDGNQEVARAFLEACRKRKNDDHREDNR</sequence>
<feature type="domain" description="CobB/CobQ-like glutamine amidotransferase" evidence="8">
    <location>
        <begin position="256"/>
        <end position="443"/>
    </location>
</feature>
<dbReference type="PANTHER" id="PTHR43873">
    <property type="entry name" value="COBYRINATE A,C-DIAMIDE SYNTHASE"/>
    <property type="match status" value="1"/>
</dbReference>
<keyword evidence="4" id="KW-0067">ATP-binding</keyword>
<evidence type="ECO:0000313" key="10">
    <source>
        <dbReference type="Proteomes" id="UP000462363"/>
    </source>
</evidence>
<gene>
    <name evidence="9" type="ORF">FYJ37_09070</name>
</gene>
<dbReference type="Gene3D" id="3.40.50.880">
    <property type="match status" value="1"/>
</dbReference>
<dbReference type="InterPro" id="IPR004484">
    <property type="entry name" value="CbiA/CobB_synth"/>
</dbReference>
<dbReference type="AlphaFoldDB" id="A0A844F3G6"/>
<evidence type="ECO:0000256" key="3">
    <source>
        <dbReference type="ARBA" id="ARBA00022741"/>
    </source>
</evidence>
<dbReference type="NCBIfam" id="TIGR00379">
    <property type="entry name" value="cobB"/>
    <property type="match status" value="1"/>
</dbReference>
<dbReference type="InterPro" id="IPR011698">
    <property type="entry name" value="GATase_3"/>
</dbReference>
<dbReference type="SUPFAM" id="SSF52540">
    <property type="entry name" value="P-loop containing nucleoside triphosphate hydrolases"/>
    <property type="match status" value="1"/>
</dbReference>
<proteinExistence type="predicted"/>
<evidence type="ECO:0000256" key="5">
    <source>
        <dbReference type="ARBA" id="ARBA00022842"/>
    </source>
</evidence>
<dbReference type="InterPro" id="IPR002586">
    <property type="entry name" value="CobQ/CobB/MinD/ParA_Nub-bd_dom"/>
</dbReference>
<dbReference type="EMBL" id="VUMB01000016">
    <property type="protein sequence ID" value="MSS40502.1"/>
    <property type="molecule type" value="Genomic_DNA"/>
</dbReference>
<protein>
    <submittedName>
        <fullName evidence="9">Cobyrinate a,c-diamide synthase</fullName>
    </submittedName>
</protein>
<keyword evidence="6" id="KW-0315">Glutamine amidotransferase</keyword>
<dbReference type="PROSITE" id="PS51274">
    <property type="entry name" value="GATASE_COBBQ"/>
    <property type="match status" value="1"/>
</dbReference>
<dbReference type="SUPFAM" id="SSF52317">
    <property type="entry name" value="Class I glutamine amidotransferase-like"/>
    <property type="match status" value="1"/>
</dbReference>
<dbReference type="GO" id="GO:0005524">
    <property type="term" value="F:ATP binding"/>
    <property type="evidence" value="ECO:0007669"/>
    <property type="project" value="UniProtKB-KW"/>
</dbReference>
<evidence type="ECO:0000259" key="8">
    <source>
        <dbReference type="Pfam" id="PF07685"/>
    </source>
</evidence>
<keyword evidence="5" id="KW-0460">Magnesium</keyword>
<accession>A0A844F3G6</accession>
<keyword evidence="2" id="KW-0436">Ligase</keyword>
<dbReference type="RefSeq" id="WP_154322904.1">
    <property type="nucleotide sequence ID" value="NZ_CAMDTP010000005.1"/>
</dbReference>
<reference evidence="9 10" key="1">
    <citation type="submission" date="2019-08" db="EMBL/GenBank/DDBJ databases">
        <title>In-depth cultivation of the pig gut microbiome towards novel bacterial diversity and tailored functional studies.</title>
        <authorList>
            <person name="Wylensek D."/>
            <person name="Hitch T.C.A."/>
            <person name="Clavel T."/>
        </authorList>
    </citation>
    <scope>NUCLEOTIDE SEQUENCE [LARGE SCALE GENOMIC DNA]</scope>
    <source>
        <strain evidence="9 10">BL-389-WT-3D</strain>
    </source>
</reference>
<dbReference type="Pfam" id="PF01656">
    <property type="entry name" value="CbiA"/>
    <property type="match status" value="1"/>
</dbReference>
<evidence type="ECO:0000256" key="4">
    <source>
        <dbReference type="ARBA" id="ARBA00022840"/>
    </source>
</evidence>
<dbReference type="InterPro" id="IPR027417">
    <property type="entry name" value="P-loop_NTPase"/>
</dbReference>
<dbReference type="Pfam" id="PF07685">
    <property type="entry name" value="GATase_3"/>
    <property type="match status" value="1"/>
</dbReference>
<dbReference type="GO" id="GO:0042242">
    <property type="term" value="F:cobyrinic acid a,c-diamide synthase activity"/>
    <property type="evidence" value="ECO:0007669"/>
    <property type="project" value="InterPro"/>
</dbReference>
<name>A0A844F3G6_CLOSV</name>
<evidence type="ECO:0000256" key="1">
    <source>
        <dbReference type="ARBA" id="ARBA00001946"/>
    </source>
</evidence>
<dbReference type="InterPro" id="IPR029062">
    <property type="entry name" value="Class_I_gatase-like"/>
</dbReference>
<dbReference type="NCBIfam" id="NF002204">
    <property type="entry name" value="PRK01077.1"/>
    <property type="match status" value="1"/>
</dbReference>
<organism evidence="9 10">
    <name type="scientific">Clostridium scindens (strain JCM 10418 / VPI 12708)</name>
    <dbReference type="NCBI Taxonomy" id="29347"/>
    <lineage>
        <taxon>Bacteria</taxon>
        <taxon>Bacillati</taxon>
        <taxon>Bacillota</taxon>
        <taxon>Clostridia</taxon>
        <taxon>Lachnospirales</taxon>
        <taxon>Lachnospiraceae</taxon>
    </lineage>
</organism>
<evidence type="ECO:0000256" key="6">
    <source>
        <dbReference type="ARBA" id="ARBA00022962"/>
    </source>
</evidence>
<evidence type="ECO:0000313" key="9">
    <source>
        <dbReference type="EMBL" id="MSS40502.1"/>
    </source>
</evidence>
<evidence type="ECO:0000259" key="7">
    <source>
        <dbReference type="Pfam" id="PF01656"/>
    </source>
</evidence>
<keyword evidence="3" id="KW-0547">Nucleotide-binding</keyword>
<dbReference type="Gene3D" id="3.40.50.300">
    <property type="entry name" value="P-loop containing nucleotide triphosphate hydrolases"/>
    <property type="match status" value="2"/>
</dbReference>
<dbReference type="Proteomes" id="UP000462363">
    <property type="component" value="Unassembled WGS sequence"/>
</dbReference>
<comment type="cofactor">
    <cofactor evidence="1">
        <name>Mg(2+)</name>
        <dbReference type="ChEBI" id="CHEBI:18420"/>
    </cofactor>
</comment>
<evidence type="ECO:0000256" key="2">
    <source>
        <dbReference type="ARBA" id="ARBA00022598"/>
    </source>
</evidence>